<accession>A0ABS9WAG7</accession>
<comment type="caution">
    <text evidence="4">The sequence shown here is derived from an EMBL/GenBank/DDBJ whole genome shotgun (WGS) entry which is preliminary data.</text>
</comment>
<dbReference type="InterPro" id="IPR009057">
    <property type="entry name" value="Homeodomain-like_sf"/>
</dbReference>
<gene>
    <name evidence="4" type="ORF">MON41_17945</name>
</gene>
<dbReference type="SUPFAM" id="SSF46689">
    <property type="entry name" value="Homeodomain-like"/>
    <property type="match status" value="2"/>
</dbReference>
<sequence>MRVVYSAATEHRLANGSIDFARSSTMRGVEQEHALSLAMQEVRMHQLMQAIEAYARHHANDSGLALTPVPGVRMKVFSQPSSRFDAVYRPLVCLILQGAKQLVIGKEERLARTGQTLIVSADVPVAARIVEASPKRPYIAMAIDLDVALLRKLAAQLGAAPSKPFQHMRTMFAVDTEAAALDCAARLVQLIDRPGAIPLLRPGIMQELHYWLLSGPHSAALSTLANPDGYAYRLTPAISILQAEFRSRLTIDRLAAAAAMSASNFHKHFKQVTSLTPGQYQKYLRLIEARRLMVENGFSSTSASVEVGYESVSQFTRDYRRMFQAPPKRDSLRLRIGPGKVSDDGIARVT</sequence>
<dbReference type="PANTHER" id="PTHR43436">
    <property type="entry name" value="ARAC-FAMILY TRANSCRIPTIONAL REGULATOR"/>
    <property type="match status" value="1"/>
</dbReference>
<dbReference type="InterPro" id="IPR009594">
    <property type="entry name" value="Tscrpt_reg_HTH_AraC_N"/>
</dbReference>
<dbReference type="Pfam" id="PF06719">
    <property type="entry name" value="AraC_N"/>
    <property type="match status" value="1"/>
</dbReference>
<reference evidence="4 5" key="1">
    <citation type="submission" date="2022-03" db="EMBL/GenBank/DDBJ databases">
        <title>Complete genome analysis of Roseomonas KG 17.1 : a prolific producer of plant growth promoters.</title>
        <authorList>
            <person name="Saadouli I."/>
            <person name="Najjari A."/>
            <person name="Mosbah A."/>
            <person name="Ouzari H.I."/>
        </authorList>
    </citation>
    <scope>NUCLEOTIDE SEQUENCE [LARGE SCALE GENOMIC DNA]</scope>
    <source>
        <strain evidence="4 5">KG17-1</strain>
    </source>
</reference>
<dbReference type="PROSITE" id="PS01124">
    <property type="entry name" value="HTH_ARAC_FAMILY_2"/>
    <property type="match status" value="1"/>
</dbReference>
<protein>
    <submittedName>
        <fullName evidence="4">AraC family transcriptional regulator</fullName>
    </submittedName>
</protein>
<dbReference type="Proteomes" id="UP001201985">
    <property type="component" value="Unassembled WGS sequence"/>
</dbReference>
<evidence type="ECO:0000256" key="1">
    <source>
        <dbReference type="ARBA" id="ARBA00023015"/>
    </source>
</evidence>
<dbReference type="SMART" id="SM00342">
    <property type="entry name" value="HTH_ARAC"/>
    <property type="match status" value="1"/>
</dbReference>
<dbReference type="InterPro" id="IPR018060">
    <property type="entry name" value="HTH_AraC"/>
</dbReference>
<feature type="domain" description="HTH araC/xylS-type" evidence="3">
    <location>
        <begin position="235"/>
        <end position="333"/>
    </location>
</feature>
<keyword evidence="2" id="KW-0804">Transcription</keyword>
<keyword evidence="5" id="KW-1185">Reference proteome</keyword>
<name>A0ABS9WAG7_9PROT</name>
<keyword evidence="1" id="KW-0805">Transcription regulation</keyword>
<dbReference type="Gene3D" id="1.10.10.60">
    <property type="entry name" value="Homeodomain-like"/>
    <property type="match status" value="1"/>
</dbReference>
<dbReference type="RefSeq" id="WP_202910767.1">
    <property type="nucleotide sequence ID" value="NZ_JALBUU010000039.1"/>
</dbReference>
<evidence type="ECO:0000313" key="4">
    <source>
        <dbReference type="EMBL" id="MCI0755589.1"/>
    </source>
</evidence>
<organism evidence="4 5">
    <name type="scientific">Teichococcus vastitatis</name>
    <dbReference type="NCBI Taxonomy" id="2307076"/>
    <lineage>
        <taxon>Bacteria</taxon>
        <taxon>Pseudomonadati</taxon>
        <taxon>Pseudomonadota</taxon>
        <taxon>Alphaproteobacteria</taxon>
        <taxon>Acetobacterales</taxon>
        <taxon>Roseomonadaceae</taxon>
        <taxon>Roseomonas</taxon>
    </lineage>
</organism>
<evidence type="ECO:0000313" key="5">
    <source>
        <dbReference type="Proteomes" id="UP001201985"/>
    </source>
</evidence>
<dbReference type="Pfam" id="PF12833">
    <property type="entry name" value="HTH_18"/>
    <property type="match status" value="1"/>
</dbReference>
<dbReference type="PANTHER" id="PTHR43436:SF1">
    <property type="entry name" value="TRANSCRIPTIONAL REGULATORY PROTEIN"/>
    <property type="match status" value="1"/>
</dbReference>
<evidence type="ECO:0000259" key="3">
    <source>
        <dbReference type="PROSITE" id="PS01124"/>
    </source>
</evidence>
<proteinExistence type="predicted"/>
<dbReference type="EMBL" id="JALBUU010000039">
    <property type="protein sequence ID" value="MCI0755589.1"/>
    <property type="molecule type" value="Genomic_DNA"/>
</dbReference>
<evidence type="ECO:0000256" key="2">
    <source>
        <dbReference type="ARBA" id="ARBA00023163"/>
    </source>
</evidence>